<dbReference type="PANTHER" id="PTHR23117">
    <property type="entry name" value="GUANYLATE KINASE-RELATED"/>
    <property type="match status" value="1"/>
</dbReference>
<evidence type="ECO:0000256" key="6">
    <source>
        <dbReference type="ARBA" id="ARBA00022840"/>
    </source>
</evidence>
<dbReference type="InterPro" id="IPR027417">
    <property type="entry name" value="P-loop_NTPase"/>
</dbReference>
<dbReference type="SMART" id="SM00072">
    <property type="entry name" value="GuKc"/>
    <property type="match status" value="1"/>
</dbReference>
<dbReference type="InterPro" id="IPR008145">
    <property type="entry name" value="GK/Ca_channel_bsu"/>
</dbReference>
<organism evidence="8 9">
    <name type="scientific">Galdieria partita</name>
    <dbReference type="NCBI Taxonomy" id="83374"/>
    <lineage>
        <taxon>Eukaryota</taxon>
        <taxon>Rhodophyta</taxon>
        <taxon>Bangiophyceae</taxon>
        <taxon>Galdieriales</taxon>
        <taxon>Galdieriaceae</taxon>
        <taxon>Galdieria</taxon>
    </lineage>
</organism>
<dbReference type="OrthoDB" id="6334211at2759"/>
<dbReference type="EC" id="2.7.4.8" evidence="2"/>
<dbReference type="Pfam" id="PF00625">
    <property type="entry name" value="Guanylate_kin"/>
    <property type="match status" value="1"/>
</dbReference>
<feature type="domain" description="Guanylate kinase-like" evidence="7">
    <location>
        <begin position="11"/>
        <end position="193"/>
    </location>
</feature>
<dbReference type="PANTHER" id="PTHR23117:SF13">
    <property type="entry name" value="GUANYLATE KINASE"/>
    <property type="match status" value="1"/>
</dbReference>
<keyword evidence="9" id="KW-1185">Reference proteome</keyword>
<sequence>MNPPKQDNGKSVLVVFTGPSGAGKSSIIEKLKQDYPDRIGFSVSHTTRSPRPGEQNGVEYHFVSEEKFKDMIEKNEFIEYANVHGRYYGTSLQAIDSVLNRGQLCVLDVDVQGCRSIRQRNMNAVIIFISPPSLSELESRLRCRKTESEADLRKRLEDAQGEMKTCEESNLYDLIIVNDVLDRAYNEARTFIAEYLSEERSKTKTLASDIKL</sequence>
<dbReference type="Proteomes" id="UP001061958">
    <property type="component" value="Unassembled WGS sequence"/>
</dbReference>
<dbReference type="InterPro" id="IPR017665">
    <property type="entry name" value="Guanylate_kinase"/>
</dbReference>
<dbReference type="EMBL" id="BQMJ01000023">
    <property type="protein sequence ID" value="GJQ11320.1"/>
    <property type="molecule type" value="Genomic_DNA"/>
</dbReference>
<protein>
    <recommendedName>
        <fullName evidence="2">guanylate kinase</fullName>
        <ecNumber evidence="2">2.7.4.8</ecNumber>
    </recommendedName>
</protein>
<comment type="similarity">
    <text evidence="1">Belongs to the guanylate kinase family.</text>
</comment>
<dbReference type="HAMAP" id="MF_00328">
    <property type="entry name" value="Guanylate_kinase"/>
    <property type="match status" value="1"/>
</dbReference>
<dbReference type="FunFam" id="3.30.63.10:FF:000002">
    <property type="entry name" value="Guanylate kinase 1"/>
    <property type="match status" value="1"/>
</dbReference>
<evidence type="ECO:0000256" key="3">
    <source>
        <dbReference type="ARBA" id="ARBA00022679"/>
    </source>
</evidence>
<keyword evidence="5" id="KW-0418">Kinase</keyword>
<proteinExistence type="inferred from homology"/>
<gene>
    <name evidence="8" type="ORF">GpartN1_g3111.t1</name>
</gene>
<dbReference type="NCBIfam" id="TIGR03263">
    <property type="entry name" value="guanyl_kin"/>
    <property type="match status" value="1"/>
</dbReference>
<evidence type="ECO:0000256" key="5">
    <source>
        <dbReference type="ARBA" id="ARBA00022777"/>
    </source>
</evidence>
<evidence type="ECO:0000256" key="1">
    <source>
        <dbReference type="ARBA" id="ARBA00005790"/>
    </source>
</evidence>
<evidence type="ECO:0000259" key="7">
    <source>
        <dbReference type="PROSITE" id="PS50052"/>
    </source>
</evidence>
<dbReference type="FunFam" id="3.40.50.300:FF:000776">
    <property type="entry name" value="Guanylate kinase 2"/>
    <property type="match status" value="1"/>
</dbReference>
<comment type="caution">
    <text evidence="8">The sequence shown here is derived from an EMBL/GenBank/DDBJ whole genome shotgun (WGS) entry which is preliminary data.</text>
</comment>
<keyword evidence="6" id="KW-0067">ATP-binding</keyword>
<name>A0A9C7UQ89_9RHOD</name>
<dbReference type="InterPro" id="IPR008144">
    <property type="entry name" value="Guanylate_kin-like_dom"/>
</dbReference>
<evidence type="ECO:0000313" key="9">
    <source>
        <dbReference type="Proteomes" id="UP001061958"/>
    </source>
</evidence>
<reference evidence="8" key="2">
    <citation type="submission" date="2022-01" db="EMBL/GenBank/DDBJ databases">
        <authorList>
            <person name="Hirooka S."/>
            <person name="Miyagishima S.Y."/>
        </authorList>
    </citation>
    <scope>NUCLEOTIDE SEQUENCE</scope>
    <source>
        <strain evidence="8">NBRC 102759</strain>
    </source>
</reference>
<evidence type="ECO:0000256" key="4">
    <source>
        <dbReference type="ARBA" id="ARBA00022741"/>
    </source>
</evidence>
<keyword evidence="4" id="KW-0547">Nucleotide-binding</keyword>
<dbReference type="GO" id="GO:0005829">
    <property type="term" value="C:cytosol"/>
    <property type="evidence" value="ECO:0007669"/>
    <property type="project" value="TreeGrafter"/>
</dbReference>
<dbReference type="Gene3D" id="3.40.50.300">
    <property type="entry name" value="P-loop containing nucleotide triphosphate hydrolases"/>
    <property type="match status" value="1"/>
</dbReference>
<accession>A0A9C7UQ89</accession>
<reference evidence="8" key="1">
    <citation type="journal article" date="2022" name="Proc. Natl. Acad. Sci. U.S.A.">
        <title>Life cycle and functional genomics of the unicellular red alga Galdieria for elucidating algal and plant evolution and industrial use.</title>
        <authorList>
            <person name="Hirooka S."/>
            <person name="Itabashi T."/>
            <person name="Ichinose T.M."/>
            <person name="Onuma R."/>
            <person name="Fujiwara T."/>
            <person name="Yamashita S."/>
            <person name="Jong L.W."/>
            <person name="Tomita R."/>
            <person name="Iwane A.H."/>
            <person name="Miyagishima S.Y."/>
        </authorList>
    </citation>
    <scope>NUCLEOTIDE SEQUENCE</scope>
    <source>
        <strain evidence="8">NBRC 102759</strain>
    </source>
</reference>
<evidence type="ECO:0000313" key="8">
    <source>
        <dbReference type="EMBL" id="GJQ11320.1"/>
    </source>
</evidence>
<dbReference type="GO" id="GO:0005524">
    <property type="term" value="F:ATP binding"/>
    <property type="evidence" value="ECO:0007669"/>
    <property type="project" value="UniProtKB-KW"/>
</dbReference>
<dbReference type="CDD" id="cd00071">
    <property type="entry name" value="GMPK"/>
    <property type="match status" value="1"/>
</dbReference>
<dbReference type="AlphaFoldDB" id="A0A9C7UQ89"/>
<keyword evidence="3" id="KW-0808">Transferase</keyword>
<dbReference type="PROSITE" id="PS00856">
    <property type="entry name" value="GUANYLATE_KINASE_1"/>
    <property type="match status" value="1"/>
</dbReference>
<dbReference type="PROSITE" id="PS50052">
    <property type="entry name" value="GUANYLATE_KINASE_2"/>
    <property type="match status" value="1"/>
</dbReference>
<dbReference type="GO" id="GO:0004385">
    <property type="term" value="F:GMP kinase activity"/>
    <property type="evidence" value="ECO:0007669"/>
    <property type="project" value="UniProtKB-EC"/>
</dbReference>
<evidence type="ECO:0000256" key="2">
    <source>
        <dbReference type="ARBA" id="ARBA00012961"/>
    </source>
</evidence>
<dbReference type="Gene3D" id="3.30.63.10">
    <property type="entry name" value="Guanylate Kinase phosphate binding domain"/>
    <property type="match status" value="1"/>
</dbReference>
<dbReference type="InterPro" id="IPR020590">
    <property type="entry name" value="Guanylate_kinase_CS"/>
</dbReference>
<dbReference type="SUPFAM" id="SSF52540">
    <property type="entry name" value="P-loop containing nucleoside triphosphate hydrolases"/>
    <property type="match status" value="1"/>
</dbReference>